<dbReference type="OrthoDB" id="2564578at2759"/>
<dbReference type="RefSeq" id="XP_019048366.1">
    <property type="nucleotide sequence ID" value="XM_019188804.1"/>
</dbReference>
<dbReference type="VEuPathDB" id="FungiDB:I302_02137"/>
<feature type="region of interest" description="Disordered" evidence="1">
    <location>
        <begin position="1"/>
        <end position="63"/>
    </location>
</feature>
<keyword evidence="4" id="KW-1185">Reference proteome</keyword>
<evidence type="ECO:0000313" key="2">
    <source>
        <dbReference type="EMBL" id="OCF27296.1"/>
    </source>
</evidence>
<name>A0A1B9G8E9_9TREE</name>
<reference evidence="3" key="4">
    <citation type="submission" date="2024-02" db="EMBL/GenBank/DDBJ databases">
        <title>Comparative genomics of Cryptococcus and Kwoniella reveals pathogenesis evolution and contrasting modes of karyotype evolution via chromosome fusion or intercentromeric recombination.</title>
        <authorList>
            <person name="Coelho M.A."/>
            <person name="David-Palma M."/>
            <person name="Shea T."/>
            <person name="Bowers K."/>
            <person name="McGinley-Smith S."/>
            <person name="Mohammad A.W."/>
            <person name="Gnirke A."/>
            <person name="Yurkov A.M."/>
            <person name="Nowrousian M."/>
            <person name="Sun S."/>
            <person name="Cuomo C.A."/>
            <person name="Heitman J."/>
        </authorList>
    </citation>
    <scope>NUCLEOTIDE SEQUENCE</scope>
    <source>
        <strain evidence="3">CBS 10118</strain>
    </source>
</reference>
<proteinExistence type="predicted"/>
<evidence type="ECO:0000313" key="3">
    <source>
        <dbReference type="EMBL" id="WVW81443.1"/>
    </source>
</evidence>
<organism evidence="2">
    <name type="scientific">Kwoniella bestiolae CBS 10118</name>
    <dbReference type="NCBI Taxonomy" id="1296100"/>
    <lineage>
        <taxon>Eukaryota</taxon>
        <taxon>Fungi</taxon>
        <taxon>Dikarya</taxon>
        <taxon>Basidiomycota</taxon>
        <taxon>Agaricomycotina</taxon>
        <taxon>Tremellomycetes</taxon>
        <taxon>Tremellales</taxon>
        <taxon>Cryptococcaceae</taxon>
        <taxon>Kwoniella</taxon>
    </lineage>
</organism>
<accession>A0A1B9G8E9</accession>
<reference evidence="2" key="3">
    <citation type="submission" date="2014-01" db="EMBL/GenBank/DDBJ databases">
        <title>Evolution of pathogenesis and genome organization in the Tremellales.</title>
        <authorList>
            <person name="Cuomo C."/>
            <person name="Litvintseva A."/>
            <person name="Heitman J."/>
            <person name="Chen Y."/>
            <person name="Sun S."/>
            <person name="Springer D."/>
            <person name="Dromer F."/>
            <person name="Young S."/>
            <person name="Zeng Q."/>
            <person name="Chapman S."/>
            <person name="Gujja S."/>
            <person name="Saif S."/>
            <person name="Birren B."/>
        </authorList>
    </citation>
    <scope>NUCLEOTIDE SEQUENCE</scope>
    <source>
        <strain evidence="2">CBS 10118</strain>
    </source>
</reference>
<dbReference type="AlphaFoldDB" id="A0A1B9G8E9"/>
<protein>
    <recommendedName>
        <fullName evidence="5">Myb-like domain-containing protein</fullName>
    </recommendedName>
</protein>
<evidence type="ECO:0008006" key="5">
    <source>
        <dbReference type="Google" id="ProtNLM"/>
    </source>
</evidence>
<dbReference type="GeneID" id="30206536"/>
<reference evidence="3" key="2">
    <citation type="submission" date="2013-07" db="EMBL/GenBank/DDBJ databases">
        <authorList>
            <consortium name="The Broad Institute Genome Sequencing Platform"/>
            <person name="Cuomo C."/>
            <person name="Litvintseva A."/>
            <person name="Chen Y."/>
            <person name="Heitman J."/>
            <person name="Sun S."/>
            <person name="Springer D."/>
            <person name="Dromer F."/>
            <person name="Young S.K."/>
            <person name="Zeng Q."/>
            <person name="Gargeya S."/>
            <person name="Fitzgerald M."/>
            <person name="Abouelleil A."/>
            <person name="Alvarado L."/>
            <person name="Berlin A.M."/>
            <person name="Chapman S.B."/>
            <person name="Dewar J."/>
            <person name="Goldberg J."/>
            <person name="Griggs A."/>
            <person name="Gujja S."/>
            <person name="Hansen M."/>
            <person name="Howarth C."/>
            <person name="Imamovic A."/>
            <person name="Larimer J."/>
            <person name="McCowan C."/>
            <person name="Murphy C."/>
            <person name="Pearson M."/>
            <person name="Priest M."/>
            <person name="Roberts A."/>
            <person name="Saif S."/>
            <person name="Shea T."/>
            <person name="Sykes S."/>
            <person name="Wortman J."/>
            <person name="Nusbaum C."/>
            <person name="Birren B."/>
        </authorList>
    </citation>
    <scope>NUCLEOTIDE SEQUENCE</scope>
    <source>
        <strain evidence="3">CBS 10118</strain>
    </source>
</reference>
<sequence length="122" mass="13404">MVKIKRERPSSPVSPNSTLAPCDSIFVDEKPNITNKRSKTSPKKEKAGSGSGSGSGRGSTKVPWSMEEDEALLLIMEDLIKNHLWQSIRSSGNVQLIQRGSYGAQYHAKLLLKQGKLSSHKK</sequence>
<gene>
    <name evidence="2" type="ORF">I302_02137</name>
    <name evidence="3" type="ORF">I302_103437</name>
</gene>
<evidence type="ECO:0000313" key="4">
    <source>
        <dbReference type="Proteomes" id="UP000092730"/>
    </source>
</evidence>
<dbReference type="Proteomes" id="UP000092730">
    <property type="component" value="Chromosome 2"/>
</dbReference>
<dbReference type="EMBL" id="CP144542">
    <property type="protein sequence ID" value="WVW81443.1"/>
    <property type="molecule type" value="Genomic_DNA"/>
</dbReference>
<dbReference type="KEGG" id="kbi:30206536"/>
<dbReference type="EMBL" id="KI894019">
    <property type="protein sequence ID" value="OCF27296.1"/>
    <property type="molecule type" value="Genomic_DNA"/>
</dbReference>
<reference evidence="2" key="1">
    <citation type="submission" date="2013-07" db="EMBL/GenBank/DDBJ databases">
        <title>The Genome Sequence of Cryptococcus bestiolae CBS10118.</title>
        <authorList>
            <consortium name="The Broad Institute Genome Sequencing Platform"/>
            <person name="Cuomo C."/>
            <person name="Litvintseva A."/>
            <person name="Chen Y."/>
            <person name="Heitman J."/>
            <person name="Sun S."/>
            <person name="Springer D."/>
            <person name="Dromer F."/>
            <person name="Young S.K."/>
            <person name="Zeng Q."/>
            <person name="Gargeya S."/>
            <person name="Fitzgerald M."/>
            <person name="Abouelleil A."/>
            <person name="Alvarado L."/>
            <person name="Berlin A.M."/>
            <person name="Chapman S.B."/>
            <person name="Dewar J."/>
            <person name="Goldberg J."/>
            <person name="Griggs A."/>
            <person name="Gujja S."/>
            <person name="Hansen M."/>
            <person name="Howarth C."/>
            <person name="Imamovic A."/>
            <person name="Larimer J."/>
            <person name="McCowan C."/>
            <person name="Murphy C."/>
            <person name="Pearson M."/>
            <person name="Priest M."/>
            <person name="Roberts A."/>
            <person name="Saif S."/>
            <person name="Shea T."/>
            <person name="Sykes S."/>
            <person name="Wortman J."/>
            <person name="Nusbaum C."/>
            <person name="Birren B."/>
        </authorList>
    </citation>
    <scope>NUCLEOTIDE SEQUENCE [LARGE SCALE GENOMIC DNA]</scope>
    <source>
        <strain evidence="2">CBS 10118</strain>
    </source>
</reference>
<evidence type="ECO:0000256" key="1">
    <source>
        <dbReference type="SAM" id="MobiDB-lite"/>
    </source>
</evidence>